<keyword evidence="7" id="KW-1185">Reference proteome</keyword>
<dbReference type="AlphaFoldDB" id="A0A517PAQ5"/>
<evidence type="ECO:0000313" key="7">
    <source>
        <dbReference type="Proteomes" id="UP000318741"/>
    </source>
</evidence>
<dbReference type="CDD" id="cd00688">
    <property type="entry name" value="ISOPREN_C2_like"/>
    <property type="match status" value="1"/>
</dbReference>
<dbReference type="GO" id="GO:0046872">
    <property type="term" value="F:metal ion binding"/>
    <property type="evidence" value="ECO:0007669"/>
    <property type="project" value="UniProtKB-KW"/>
</dbReference>
<keyword evidence="3" id="KW-0349">Heme</keyword>
<dbReference type="KEGG" id="acaf:CA12_25560"/>
<dbReference type="InterPro" id="IPR032697">
    <property type="entry name" value="SQ_cyclase_N"/>
</dbReference>
<evidence type="ECO:0000259" key="5">
    <source>
        <dbReference type="PROSITE" id="PS51007"/>
    </source>
</evidence>
<evidence type="ECO:0000256" key="4">
    <source>
        <dbReference type="SAM" id="MobiDB-lite"/>
    </source>
</evidence>
<protein>
    <recommendedName>
        <fullName evidence="5">Cytochrome c domain-containing protein</fullName>
    </recommendedName>
</protein>
<dbReference type="InterPro" id="IPR009056">
    <property type="entry name" value="Cyt_c-like_dom"/>
</dbReference>
<accession>A0A517PAQ5</accession>
<feature type="compositionally biased region" description="Acidic residues" evidence="4">
    <location>
        <begin position="88"/>
        <end position="104"/>
    </location>
</feature>
<dbReference type="GO" id="GO:0009055">
    <property type="term" value="F:electron transfer activity"/>
    <property type="evidence" value="ECO:0007669"/>
    <property type="project" value="InterPro"/>
</dbReference>
<dbReference type="SUPFAM" id="SSF48239">
    <property type="entry name" value="Terpenoid cyclases/Protein prenyltransferases"/>
    <property type="match status" value="1"/>
</dbReference>
<dbReference type="Gene3D" id="1.50.10.20">
    <property type="match status" value="2"/>
</dbReference>
<evidence type="ECO:0000256" key="2">
    <source>
        <dbReference type="ARBA" id="ARBA00023004"/>
    </source>
</evidence>
<evidence type="ECO:0000256" key="3">
    <source>
        <dbReference type="PROSITE-ProRule" id="PRU00433"/>
    </source>
</evidence>
<dbReference type="Pfam" id="PF13249">
    <property type="entry name" value="SQHop_cyclase_N"/>
    <property type="match status" value="1"/>
</dbReference>
<keyword evidence="2 3" id="KW-0408">Iron</keyword>
<feature type="domain" description="Cytochrome c" evidence="5">
    <location>
        <begin position="21"/>
        <end position="141"/>
    </location>
</feature>
<evidence type="ECO:0000313" key="6">
    <source>
        <dbReference type="EMBL" id="QDT16453.1"/>
    </source>
</evidence>
<reference evidence="6 7" key="1">
    <citation type="submission" date="2019-02" db="EMBL/GenBank/DDBJ databases">
        <title>Deep-cultivation of Planctomycetes and their phenomic and genomic characterization uncovers novel biology.</title>
        <authorList>
            <person name="Wiegand S."/>
            <person name="Jogler M."/>
            <person name="Boedeker C."/>
            <person name="Pinto D."/>
            <person name="Vollmers J."/>
            <person name="Rivas-Marin E."/>
            <person name="Kohn T."/>
            <person name="Peeters S.H."/>
            <person name="Heuer A."/>
            <person name="Rast P."/>
            <person name="Oberbeckmann S."/>
            <person name="Bunk B."/>
            <person name="Jeske O."/>
            <person name="Meyerdierks A."/>
            <person name="Storesund J.E."/>
            <person name="Kallscheuer N."/>
            <person name="Luecker S."/>
            <person name="Lage O.M."/>
            <person name="Pohl T."/>
            <person name="Merkel B.J."/>
            <person name="Hornburger P."/>
            <person name="Mueller R.-W."/>
            <person name="Bruemmer F."/>
            <person name="Labrenz M."/>
            <person name="Spormann A.M."/>
            <person name="Op den Camp H."/>
            <person name="Overmann J."/>
            <person name="Amann R."/>
            <person name="Jetten M.S.M."/>
            <person name="Mascher T."/>
            <person name="Medema M.H."/>
            <person name="Devos D.P."/>
            <person name="Kaster A.-K."/>
            <person name="Ovreas L."/>
            <person name="Rohde M."/>
            <person name="Galperin M.Y."/>
            <person name="Jogler C."/>
        </authorList>
    </citation>
    <scope>NUCLEOTIDE SEQUENCE [LARGE SCALE GENOMIC DNA]</scope>
    <source>
        <strain evidence="6 7">CA12</strain>
    </source>
</reference>
<keyword evidence="1 3" id="KW-0479">Metal-binding</keyword>
<organism evidence="6 7">
    <name type="scientific">Alienimonas californiensis</name>
    <dbReference type="NCBI Taxonomy" id="2527989"/>
    <lineage>
        <taxon>Bacteria</taxon>
        <taxon>Pseudomonadati</taxon>
        <taxon>Planctomycetota</taxon>
        <taxon>Planctomycetia</taxon>
        <taxon>Planctomycetales</taxon>
        <taxon>Planctomycetaceae</taxon>
        <taxon>Alienimonas</taxon>
    </lineage>
</organism>
<evidence type="ECO:0000256" key="1">
    <source>
        <dbReference type="ARBA" id="ARBA00022723"/>
    </source>
</evidence>
<dbReference type="Proteomes" id="UP000318741">
    <property type="component" value="Chromosome"/>
</dbReference>
<feature type="region of interest" description="Disordered" evidence="4">
    <location>
        <begin position="84"/>
        <end position="107"/>
    </location>
</feature>
<dbReference type="GO" id="GO:0020037">
    <property type="term" value="F:heme binding"/>
    <property type="evidence" value="ECO:0007669"/>
    <property type="project" value="InterPro"/>
</dbReference>
<dbReference type="RefSeq" id="WP_145359277.1">
    <property type="nucleotide sequence ID" value="NZ_CP036265.1"/>
</dbReference>
<dbReference type="InterPro" id="IPR008930">
    <property type="entry name" value="Terpenoid_cyclase/PrenylTrfase"/>
</dbReference>
<name>A0A517PAQ5_9PLAN</name>
<dbReference type="EMBL" id="CP036265">
    <property type="protein sequence ID" value="QDT16453.1"/>
    <property type="molecule type" value="Genomic_DNA"/>
</dbReference>
<proteinExistence type="predicted"/>
<dbReference type="OrthoDB" id="266928at2"/>
<gene>
    <name evidence="6" type="ORF">CA12_25560</name>
</gene>
<sequence>MFAALLALSAALPNDDAATRAAVERATPYLQTAGDRWVEEKNCVSCHRVGNQLWALGAAAGIGAAGDGRFEERAAWAVASTLAKTDDDAPAETDDGAPAGDDDAPAGAANREGVAQLLLAPGAVPDPAERAALVALLRDGQREDGGWDAGGQLPMQKRPKAETDVASALWMALALHGEDAADPAVGRAAAFVDAAGAADSVEVPAARLLLAAERNEPTVQDRLIADLRARQRPDGGWGWLQSEESDALGTGLALYALLESGVAPDDPAALAARRFLVDAQRPDGAWPVRGTKEKSRGRVTETASYWGAAWATAALARSLADDR</sequence>
<dbReference type="PROSITE" id="PS51007">
    <property type="entry name" value="CYTC"/>
    <property type="match status" value="1"/>
</dbReference>